<dbReference type="Gene3D" id="3.90.226.10">
    <property type="entry name" value="2-enoyl-CoA Hydratase, Chain A, domain 1"/>
    <property type="match status" value="1"/>
</dbReference>
<dbReference type="InterPro" id="IPR029045">
    <property type="entry name" value="ClpP/crotonase-like_dom_sf"/>
</dbReference>
<proteinExistence type="inferred from homology"/>
<dbReference type="AlphaFoldDB" id="A0A1F7URL1"/>
<accession>A0A1F7URL1</accession>
<dbReference type="GO" id="GO:0008236">
    <property type="term" value="F:serine-type peptidase activity"/>
    <property type="evidence" value="ECO:0007669"/>
    <property type="project" value="UniProtKB-KW"/>
</dbReference>
<dbReference type="InterPro" id="IPR055210">
    <property type="entry name" value="CtpA/B_N"/>
</dbReference>
<dbReference type="PANTHER" id="PTHR32060:SF30">
    <property type="entry name" value="CARBOXY-TERMINAL PROCESSING PROTEASE CTPA"/>
    <property type="match status" value="1"/>
</dbReference>
<keyword evidence="2 5" id="KW-0645">Protease</keyword>
<dbReference type="GO" id="GO:0007165">
    <property type="term" value="P:signal transduction"/>
    <property type="evidence" value="ECO:0007669"/>
    <property type="project" value="TreeGrafter"/>
</dbReference>
<dbReference type="PANTHER" id="PTHR32060">
    <property type="entry name" value="TAIL-SPECIFIC PROTEASE"/>
    <property type="match status" value="1"/>
</dbReference>
<dbReference type="Gene3D" id="2.30.42.10">
    <property type="match status" value="1"/>
</dbReference>
<dbReference type="FunFam" id="2.30.42.10:FF:000063">
    <property type="entry name" value="Peptidase, S41 family"/>
    <property type="match status" value="1"/>
</dbReference>
<dbReference type="CDD" id="cd06782">
    <property type="entry name" value="cpPDZ_CPP-like"/>
    <property type="match status" value="1"/>
</dbReference>
<dbReference type="Pfam" id="PF22694">
    <property type="entry name" value="CtpB_N-like"/>
    <property type="match status" value="1"/>
</dbReference>
<dbReference type="NCBIfam" id="TIGR00225">
    <property type="entry name" value="prc"/>
    <property type="match status" value="1"/>
</dbReference>
<evidence type="ECO:0000256" key="6">
    <source>
        <dbReference type="SAM" id="Phobius"/>
    </source>
</evidence>
<evidence type="ECO:0000259" key="7">
    <source>
        <dbReference type="PROSITE" id="PS50106"/>
    </source>
</evidence>
<dbReference type="InterPro" id="IPR005151">
    <property type="entry name" value="Tail-specific_protease"/>
</dbReference>
<dbReference type="Proteomes" id="UP000176897">
    <property type="component" value="Unassembled WGS sequence"/>
</dbReference>
<dbReference type="CDD" id="cd07560">
    <property type="entry name" value="Peptidase_S41_CPP"/>
    <property type="match status" value="1"/>
</dbReference>
<feature type="domain" description="PDZ" evidence="7">
    <location>
        <begin position="117"/>
        <end position="185"/>
    </location>
</feature>
<keyword evidence="6" id="KW-0812">Transmembrane</keyword>
<dbReference type="Gene3D" id="3.30.750.44">
    <property type="match status" value="1"/>
</dbReference>
<dbReference type="InterPro" id="IPR036034">
    <property type="entry name" value="PDZ_sf"/>
</dbReference>
<evidence type="ECO:0000256" key="2">
    <source>
        <dbReference type="ARBA" id="ARBA00022670"/>
    </source>
</evidence>
<dbReference type="InterPro" id="IPR001478">
    <property type="entry name" value="PDZ"/>
</dbReference>
<dbReference type="EMBL" id="MGEJ01000012">
    <property type="protein sequence ID" value="OGL80933.1"/>
    <property type="molecule type" value="Genomic_DNA"/>
</dbReference>
<evidence type="ECO:0000256" key="3">
    <source>
        <dbReference type="ARBA" id="ARBA00022801"/>
    </source>
</evidence>
<evidence type="ECO:0000256" key="4">
    <source>
        <dbReference type="ARBA" id="ARBA00022825"/>
    </source>
</evidence>
<dbReference type="SUPFAM" id="SSF50156">
    <property type="entry name" value="PDZ domain-like"/>
    <property type="match status" value="1"/>
</dbReference>
<feature type="transmembrane region" description="Helical" evidence="6">
    <location>
        <begin position="12"/>
        <end position="35"/>
    </location>
</feature>
<dbReference type="GO" id="GO:0030288">
    <property type="term" value="C:outer membrane-bounded periplasmic space"/>
    <property type="evidence" value="ECO:0007669"/>
    <property type="project" value="TreeGrafter"/>
</dbReference>
<evidence type="ECO:0000256" key="1">
    <source>
        <dbReference type="ARBA" id="ARBA00009179"/>
    </source>
</evidence>
<evidence type="ECO:0000313" key="8">
    <source>
        <dbReference type="EMBL" id="OGL80933.1"/>
    </source>
</evidence>
<sequence>MFYIQPKKSKVLRRFVTLYSILILIGISFLGGLYIGGTKLQSKGAITEGGSVKGKTEVPPYLLKDVDFDLFWDVWNTVKDQYLEQPVLDTELFYGAVGGIVASLGDPYSAFLDPEMTRKFAEELSGTFEGIGAEIGIKRDQLVIIAPLPETPAERAGLRAGDRIFKIDEKDTIGMPLDVAVSNIRGQKGTTVTLKILRNGWKEAKDIAIVRDTINVKSVTWKELQGGIAHIKVSYFNETTPSLFEEAVQGVLAKNPKGIILDLRNNPGGFFEVGIGVASQWIPAQSTVVFQEYQGGRREAFGAQGQARFKEIPTAVLINQGSASASEIVAGALQDYKAATLVGEKTFGKGSVQTYEQLRGGSSLKFTVAHWLTPLGRQIDKEGIAPDIEVKLTPEDYENDKDPQLDKAVELLK</sequence>
<dbReference type="InterPro" id="IPR004447">
    <property type="entry name" value="Peptidase_S41A"/>
</dbReference>
<dbReference type="Pfam" id="PF03572">
    <property type="entry name" value="Peptidase_S41"/>
    <property type="match status" value="1"/>
</dbReference>
<protein>
    <recommendedName>
        <fullName evidence="7">PDZ domain-containing protein</fullName>
    </recommendedName>
</protein>
<evidence type="ECO:0000313" key="9">
    <source>
        <dbReference type="Proteomes" id="UP000176897"/>
    </source>
</evidence>
<dbReference type="STRING" id="1802401.A3B21_03125"/>
<dbReference type="SUPFAM" id="SSF52096">
    <property type="entry name" value="ClpP/crotonase"/>
    <property type="match status" value="1"/>
</dbReference>
<organism evidence="8 9">
    <name type="scientific">Candidatus Uhrbacteria bacterium RIFCSPLOWO2_01_FULL_47_24</name>
    <dbReference type="NCBI Taxonomy" id="1802401"/>
    <lineage>
        <taxon>Bacteria</taxon>
        <taxon>Candidatus Uhriibacteriota</taxon>
    </lineage>
</organism>
<keyword evidence="6" id="KW-0472">Membrane</keyword>
<dbReference type="SMART" id="SM00228">
    <property type="entry name" value="PDZ"/>
    <property type="match status" value="1"/>
</dbReference>
<dbReference type="PROSITE" id="PS50106">
    <property type="entry name" value="PDZ"/>
    <property type="match status" value="1"/>
</dbReference>
<evidence type="ECO:0000256" key="5">
    <source>
        <dbReference type="RuleBase" id="RU004404"/>
    </source>
</evidence>
<dbReference type="SMART" id="SM00245">
    <property type="entry name" value="TSPc"/>
    <property type="match status" value="1"/>
</dbReference>
<gene>
    <name evidence="8" type="ORF">A3B21_03125</name>
</gene>
<dbReference type="Pfam" id="PF00595">
    <property type="entry name" value="PDZ"/>
    <property type="match status" value="1"/>
</dbReference>
<comment type="caution">
    <text evidence="8">The sequence shown here is derived from an EMBL/GenBank/DDBJ whole genome shotgun (WGS) entry which is preliminary data.</text>
</comment>
<comment type="similarity">
    <text evidence="1 5">Belongs to the peptidase S41A family.</text>
</comment>
<name>A0A1F7URL1_9BACT</name>
<dbReference type="GO" id="GO:0004175">
    <property type="term" value="F:endopeptidase activity"/>
    <property type="evidence" value="ECO:0007669"/>
    <property type="project" value="TreeGrafter"/>
</dbReference>
<dbReference type="GO" id="GO:0006508">
    <property type="term" value="P:proteolysis"/>
    <property type="evidence" value="ECO:0007669"/>
    <property type="project" value="UniProtKB-KW"/>
</dbReference>
<keyword evidence="4 5" id="KW-0720">Serine protease</keyword>
<keyword evidence="6" id="KW-1133">Transmembrane helix</keyword>
<reference evidence="8 9" key="1">
    <citation type="journal article" date="2016" name="Nat. Commun.">
        <title>Thousands of microbial genomes shed light on interconnected biogeochemical processes in an aquifer system.</title>
        <authorList>
            <person name="Anantharaman K."/>
            <person name="Brown C.T."/>
            <person name="Hug L.A."/>
            <person name="Sharon I."/>
            <person name="Castelle C.J."/>
            <person name="Probst A.J."/>
            <person name="Thomas B.C."/>
            <person name="Singh A."/>
            <person name="Wilkins M.J."/>
            <person name="Karaoz U."/>
            <person name="Brodie E.L."/>
            <person name="Williams K.H."/>
            <person name="Hubbard S.S."/>
            <person name="Banfield J.F."/>
        </authorList>
    </citation>
    <scope>NUCLEOTIDE SEQUENCE [LARGE SCALE GENOMIC DNA]</scope>
</reference>
<keyword evidence="3 5" id="KW-0378">Hydrolase</keyword>